<gene>
    <name evidence="1" type="ORF">Adt_04129</name>
</gene>
<comment type="caution">
    <text evidence="1">The sequence shown here is derived from an EMBL/GenBank/DDBJ whole genome shotgun (WGS) entry which is preliminary data.</text>
</comment>
<evidence type="ECO:0000313" key="1">
    <source>
        <dbReference type="EMBL" id="KAL2543151.1"/>
    </source>
</evidence>
<evidence type="ECO:0000313" key="2">
    <source>
        <dbReference type="Proteomes" id="UP001604336"/>
    </source>
</evidence>
<name>A0ABD1W0G7_9LAMI</name>
<reference evidence="2" key="1">
    <citation type="submission" date="2024-07" db="EMBL/GenBank/DDBJ databases">
        <title>Two chromosome-level genome assemblies of Korean endemic species Abeliophyllum distichum and Forsythia ovata (Oleaceae).</title>
        <authorList>
            <person name="Jang H."/>
        </authorList>
    </citation>
    <scope>NUCLEOTIDE SEQUENCE [LARGE SCALE GENOMIC DNA]</scope>
</reference>
<organism evidence="1 2">
    <name type="scientific">Abeliophyllum distichum</name>
    <dbReference type="NCBI Taxonomy" id="126358"/>
    <lineage>
        <taxon>Eukaryota</taxon>
        <taxon>Viridiplantae</taxon>
        <taxon>Streptophyta</taxon>
        <taxon>Embryophyta</taxon>
        <taxon>Tracheophyta</taxon>
        <taxon>Spermatophyta</taxon>
        <taxon>Magnoliopsida</taxon>
        <taxon>eudicotyledons</taxon>
        <taxon>Gunneridae</taxon>
        <taxon>Pentapetalae</taxon>
        <taxon>asterids</taxon>
        <taxon>lamiids</taxon>
        <taxon>Lamiales</taxon>
        <taxon>Oleaceae</taxon>
        <taxon>Forsythieae</taxon>
        <taxon>Abeliophyllum</taxon>
    </lineage>
</organism>
<accession>A0ABD1W0G7</accession>
<protein>
    <submittedName>
        <fullName evidence="1">Uncharacterized protein</fullName>
    </submittedName>
</protein>
<dbReference type="Proteomes" id="UP001604336">
    <property type="component" value="Unassembled WGS sequence"/>
</dbReference>
<sequence length="123" mass="14627">MEWVAYSENEKFQVRHNADNTPTYCRHQSKDLYISFFAVNRDLLLPCDCINSFLGLAVIYYVYDIYKKETYLRTYTSSISFITGPKSWPNPSLNPFTLQVYTKKYWRPKKARRKELNEESSPS</sequence>
<keyword evidence="2" id="KW-1185">Reference proteome</keyword>
<dbReference type="AlphaFoldDB" id="A0ABD1W0G7"/>
<dbReference type="EMBL" id="JBFOLK010000001">
    <property type="protein sequence ID" value="KAL2543151.1"/>
    <property type="molecule type" value="Genomic_DNA"/>
</dbReference>
<proteinExistence type="predicted"/>